<accession>A0A835UFG4</accession>
<organism evidence="2 3">
    <name type="scientific">Vanilla planifolia</name>
    <name type="common">Vanilla</name>
    <dbReference type="NCBI Taxonomy" id="51239"/>
    <lineage>
        <taxon>Eukaryota</taxon>
        <taxon>Viridiplantae</taxon>
        <taxon>Streptophyta</taxon>
        <taxon>Embryophyta</taxon>
        <taxon>Tracheophyta</taxon>
        <taxon>Spermatophyta</taxon>
        <taxon>Magnoliopsida</taxon>
        <taxon>Liliopsida</taxon>
        <taxon>Asparagales</taxon>
        <taxon>Orchidaceae</taxon>
        <taxon>Vanilloideae</taxon>
        <taxon>Vanilleae</taxon>
        <taxon>Vanilla</taxon>
    </lineage>
</organism>
<dbReference type="EMBL" id="JADCNM010000012">
    <property type="protein sequence ID" value="KAG0459697.1"/>
    <property type="molecule type" value="Genomic_DNA"/>
</dbReference>
<name>A0A835UFG4_VANPL</name>
<reference evidence="2 3" key="1">
    <citation type="journal article" date="2020" name="Nat. Food">
        <title>A phased Vanilla planifolia genome enables genetic improvement of flavour and production.</title>
        <authorList>
            <person name="Hasing T."/>
            <person name="Tang H."/>
            <person name="Brym M."/>
            <person name="Khazi F."/>
            <person name="Huang T."/>
            <person name="Chambers A.H."/>
        </authorList>
    </citation>
    <scope>NUCLEOTIDE SEQUENCE [LARGE SCALE GENOMIC DNA]</scope>
    <source>
        <tissue evidence="2">Leaf</tissue>
    </source>
</reference>
<evidence type="ECO:0000256" key="1">
    <source>
        <dbReference type="SAM" id="MobiDB-lite"/>
    </source>
</evidence>
<dbReference type="AlphaFoldDB" id="A0A835UFG4"/>
<evidence type="ECO:0000313" key="2">
    <source>
        <dbReference type="EMBL" id="KAG0459697.1"/>
    </source>
</evidence>
<sequence length="139" mass="15113">MQDVITQWMSNQSKLAPVTNKIREFSKMRAIPTYKSKELSKWEGLGRRAATSWKAGAGSASTETGVDRVALGSREVVMSSSGKELEGSRPQMRFRGRLDGKLGDQEVETAHVAGEGTARLEAAGDLSGTDRQVGRSQDR</sequence>
<proteinExistence type="predicted"/>
<dbReference type="Proteomes" id="UP000639772">
    <property type="component" value="Chromosome 12"/>
</dbReference>
<comment type="caution">
    <text evidence="2">The sequence shown here is derived from an EMBL/GenBank/DDBJ whole genome shotgun (WGS) entry which is preliminary data.</text>
</comment>
<protein>
    <submittedName>
        <fullName evidence="2">Uncharacterized protein</fullName>
    </submittedName>
</protein>
<evidence type="ECO:0000313" key="3">
    <source>
        <dbReference type="Proteomes" id="UP000639772"/>
    </source>
</evidence>
<gene>
    <name evidence="2" type="ORF">HPP92_022825</name>
</gene>
<feature type="region of interest" description="Disordered" evidence="1">
    <location>
        <begin position="78"/>
        <end position="139"/>
    </location>
</feature>